<evidence type="ECO:0000259" key="1">
    <source>
        <dbReference type="PROSITE" id="PS51186"/>
    </source>
</evidence>
<accession>A0A853EQT5</accession>
<dbReference type="Proteomes" id="UP000561011">
    <property type="component" value="Unassembled WGS sequence"/>
</dbReference>
<gene>
    <name evidence="2" type="ORF">HZZ10_00620</name>
</gene>
<dbReference type="InterPro" id="IPR051531">
    <property type="entry name" value="N-acetyltransferase"/>
</dbReference>
<dbReference type="RefSeq" id="WP_179912033.1">
    <property type="nucleotide sequence ID" value="NZ_JACBYE010000001.1"/>
</dbReference>
<dbReference type="GO" id="GO:0016747">
    <property type="term" value="F:acyltransferase activity, transferring groups other than amino-acyl groups"/>
    <property type="evidence" value="ECO:0007669"/>
    <property type="project" value="InterPro"/>
</dbReference>
<evidence type="ECO:0000313" key="3">
    <source>
        <dbReference type="Proteomes" id="UP000561011"/>
    </source>
</evidence>
<dbReference type="AlphaFoldDB" id="A0A853EQT5"/>
<evidence type="ECO:0000313" key="2">
    <source>
        <dbReference type="EMBL" id="NYS92044.1"/>
    </source>
</evidence>
<sequence length="201" mass="21479">MEAHLPSAQTARLRLEPLAPSDSGDLFRVYSDPRTWVHLPSGRLTRVEQAQERVERSARDVERHGLGMWAVRVSAEGADATLQAGTFIGSGGVGYAAEAEVWNLGYRLDPAAWGRGFASEIARAAVAAAADVTPQVPVTARVLSNNPASVAVLEKIGLTLVWEGQRPDAAPAPDGAAPPTRRIYADRDLTPAAMRWLVAHA</sequence>
<dbReference type="PANTHER" id="PTHR43792">
    <property type="entry name" value="GNAT FAMILY, PUTATIVE (AFU_ORTHOLOGUE AFUA_3G00765)-RELATED-RELATED"/>
    <property type="match status" value="1"/>
</dbReference>
<comment type="caution">
    <text evidence="2">The sequence shown here is derived from an EMBL/GenBank/DDBJ whole genome shotgun (WGS) entry which is preliminary data.</text>
</comment>
<dbReference type="PROSITE" id="PS51186">
    <property type="entry name" value="GNAT"/>
    <property type="match status" value="1"/>
</dbReference>
<feature type="domain" description="N-acetyltransferase" evidence="1">
    <location>
        <begin position="13"/>
        <end position="184"/>
    </location>
</feature>
<dbReference type="SUPFAM" id="SSF55729">
    <property type="entry name" value="Acyl-CoA N-acyltransferases (Nat)"/>
    <property type="match status" value="1"/>
</dbReference>
<dbReference type="EMBL" id="JACBYE010000001">
    <property type="protein sequence ID" value="NYS92044.1"/>
    <property type="molecule type" value="Genomic_DNA"/>
</dbReference>
<dbReference type="Gene3D" id="3.40.630.30">
    <property type="match status" value="1"/>
</dbReference>
<protein>
    <submittedName>
        <fullName evidence="2">GNAT family N-acetyltransferase</fullName>
    </submittedName>
</protein>
<organism evidence="2 3">
    <name type="scientific">Sanguibacter inulinus</name>
    <dbReference type="NCBI Taxonomy" id="60922"/>
    <lineage>
        <taxon>Bacteria</taxon>
        <taxon>Bacillati</taxon>
        <taxon>Actinomycetota</taxon>
        <taxon>Actinomycetes</taxon>
        <taxon>Micrococcales</taxon>
        <taxon>Sanguibacteraceae</taxon>
        <taxon>Sanguibacter</taxon>
    </lineage>
</organism>
<reference evidence="2 3" key="1">
    <citation type="submission" date="2020-07" db="EMBL/GenBank/DDBJ databases">
        <title>MOT database genomes.</title>
        <authorList>
            <person name="Joseph S."/>
            <person name="Aduse-Opoku J."/>
            <person name="Hashim A."/>
            <person name="Wade W."/>
            <person name="Curtis M."/>
        </authorList>
    </citation>
    <scope>NUCLEOTIDE SEQUENCE [LARGE SCALE GENOMIC DNA]</scope>
    <source>
        <strain evidence="2 3">DSM 100099</strain>
    </source>
</reference>
<dbReference type="PANTHER" id="PTHR43792:SF1">
    <property type="entry name" value="N-ACETYLTRANSFERASE DOMAIN-CONTAINING PROTEIN"/>
    <property type="match status" value="1"/>
</dbReference>
<dbReference type="InterPro" id="IPR016181">
    <property type="entry name" value="Acyl_CoA_acyltransferase"/>
</dbReference>
<keyword evidence="2" id="KW-0808">Transferase</keyword>
<dbReference type="Pfam" id="PF13302">
    <property type="entry name" value="Acetyltransf_3"/>
    <property type="match status" value="1"/>
</dbReference>
<keyword evidence="3" id="KW-1185">Reference proteome</keyword>
<name>A0A853EQT5_9MICO</name>
<proteinExistence type="predicted"/>
<dbReference type="InterPro" id="IPR000182">
    <property type="entry name" value="GNAT_dom"/>
</dbReference>